<dbReference type="GO" id="GO:0055085">
    <property type="term" value="P:transmembrane transport"/>
    <property type="evidence" value="ECO:0007669"/>
    <property type="project" value="InterPro"/>
</dbReference>
<dbReference type="AlphaFoldDB" id="A0A850SVS5"/>
<feature type="chain" id="PRO_5032362106" evidence="3">
    <location>
        <begin position="24"/>
        <end position="300"/>
    </location>
</feature>
<dbReference type="NCBIfam" id="TIGR01098">
    <property type="entry name" value="3A0109s03R"/>
    <property type="match status" value="1"/>
</dbReference>
<dbReference type="PANTHER" id="PTHR35841">
    <property type="entry name" value="PHOSPHONATES-BINDING PERIPLASMIC PROTEIN"/>
    <property type="match status" value="1"/>
</dbReference>
<organism evidence="4 5">
    <name type="scientific">Desulfobacter latus</name>
    <dbReference type="NCBI Taxonomy" id="2292"/>
    <lineage>
        <taxon>Bacteria</taxon>
        <taxon>Pseudomonadati</taxon>
        <taxon>Thermodesulfobacteriota</taxon>
        <taxon>Desulfobacteria</taxon>
        <taxon>Desulfobacterales</taxon>
        <taxon>Desulfobacteraceae</taxon>
        <taxon>Desulfobacter</taxon>
    </lineage>
</organism>
<dbReference type="EMBL" id="JACADJ010000008">
    <property type="protein sequence ID" value="NWH04180.1"/>
    <property type="molecule type" value="Genomic_DNA"/>
</dbReference>
<feature type="signal peptide" evidence="3">
    <location>
        <begin position="1"/>
        <end position="23"/>
    </location>
</feature>
<keyword evidence="2 3" id="KW-0732">Signal</keyword>
<keyword evidence="5" id="KW-1185">Reference proteome</keyword>
<dbReference type="GO" id="GO:0043190">
    <property type="term" value="C:ATP-binding cassette (ABC) transporter complex"/>
    <property type="evidence" value="ECO:0007669"/>
    <property type="project" value="InterPro"/>
</dbReference>
<evidence type="ECO:0000256" key="3">
    <source>
        <dbReference type="SAM" id="SignalP"/>
    </source>
</evidence>
<evidence type="ECO:0000256" key="1">
    <source>
        <dbReference type="ARBA" id="ARBA00007162"/>
    </source>
</evidence>
<proteinExistence type="inferred from homology"/>
<protein>
    <submittedName>
        <fullName evidence="4">Phosphate/phosphite/phosphonate ABC transporter substrate-binding protein</fullName>
    </submittedName>
</protein>
<dbReference type="RefSeq" id="WP_178365635.1">
    <property type="nucleotide sequence ID" value="NZ_JACADJ010000008.1"/>
</dbReference>
<evidence type="ECO:0000313" key="4">
    <source>
        <dbReference type="EMBL" id="NWH04180.1"/>
    </source>
</evidence>
<dbReference type="CDD" id="cd01071">
    <property type="entry name" value="PBP2_PhnD_like"/>
    <property type="match status" value="1"/>
</dbReference>
<evidence type="ECO:0000256" key="2">
    <source>
        <dbReference type="ARBA" id="ARBA00022729"/>
    </source>
</evidence>
<comment type="similarity">
    <text evidence="1">Belongs to the phosphate/phosphite/phosphonate binding protein family.</text>
</comment>
<dbReference type="SUPFAM" id="SSF53850">
    <property type="entry name" value="Periplasmic binding protein-like II"/>
    <property type="match status" value="1"/>
</dbReference>
<reference evidence="4 5" key="1">
    <citation type="submission" date="2020-06" db="EMBL/GenBank/DDBJ databases">
        <title>High-quality draft genome of sulfate reducer Desulfobacter latus type strain AcrS2 isolated from marine sediment.</title>
        <authorList>
            <person name="Hoppe M."/>
            <person name="Larsen C.K."/>
            <person name="Marshall I.P.G."/>
            <person name="Schramm A."/>
            <person name="Marietou A.G."/>
        </authorList>
    </citation>
    <scope>NUCLEOTIDE SEQUENCE [LARGE SCALE GENOMIC DNA]</scope>
    <source>
        <strain evidence="4 5">AcRS2</strain>
    </source>
</reference>
<accession>A0A850SVS5</accession>
<dbReference type="Pfam" id="PF12974">
    <property type="entry name" value="Phosphonate-bd"/>
    <property type="match status" value="1"/>
</dbReference>
<dbReference type="PANTHER" id="PTHR35841:SF1">
    <property type="entry name" value="PHOSPHONATES-BINDING PERIPLASMIC PROTEIN"/>
    <property type="match status" value="1"/>
</dbReference>
<evidence type="ECO:0000313" key="5">
    <source>
        <dbReference type="Proteomes" id="UP000553343"/>
    </source>
</evidence>
<comment type="caution">
    <text evidence="4">The sequence shown here is derived from an EMBL/GenBank/DDBJ whole genome shotgun (WGS) entry which is preliminary data.</text>
</comment>
<gene>
    <name evidence="4" type="ORF">HXW94_04115</name>
</gene>
<dbReference type="Gene3D" id="3.40.190.10">
    <property type="entry name" value="Periplasmic binding protein-like II"/>
    <property type="match status" value="2"/>
</dbReference>
<sequence length="300" mass="33636">MKTYGIRYLIVLIYTFLPLSSFASEHPAATAYPSKVLYFSVVPKKNFDQQIRELRPLIDLLEKDLQKSIKIIRSQSYTAVIEGILSKTIDFAILGPASYAKAKARDNGIEAFASFARKKGAITPKGSYYYSVLFSLKKNGFESVKDVRRKKIALTDPASTSGSVIPNMAFSKHIGKSLKDYFGTIIYTGSHDRSIRSVLREQVHAAFVSSARIDEAINKQILYSNQVKILWQSDPIHRDPFVFSSGVDNSVKNQIKRIMFSPSSSLESMLQNMNMAGIVAVSDEDYNAIHEIISIQSRKK</sequence>
<dbReference type="Proteomes" id="UP000553343">
    <property type="component" value="Unassembled WGS sequence"/>
</dbReference>
<name>A0A850SVS5_9BACT</name>
<dbReference type="InterPro" id="IPR005770">
    <property type="entry name" value="PhnD"/>
</dbReference>